<protein>
    <submittedName>
        <fullName evidence="1">Uncharacterized protein</fullName>
    </submittedName>
</protein>
<evidence type="ECO:0000313" key="1">
    <source>
        <dbReference type="EMBL" id="MBR8132420.1"/>
    </source>
</evidence>
<dbReference type="Proteomes" id="UP000682266">
    <property type="component" value="Unassembled WGS sequence"/>
</dbReference>
<reference evidence="1" key="1">
    <citation type="submission" date="2021-04" db="EMBL/GenBank/DDBJ databases">
        <title>A collection of bacterial strains from the Burkholderia cepacia Research Laboratory and Repository.</title>
        <authorList>
            <person name="Lipuma J."/>
            <person name="Spilker T."/>
        </authorList>
    </citation>
    <scope>NUCLEOTIDE SEQUENCE</scope>
    <source>
        <strain evidence="1">AU36012</strain>
    </source>
</reference>
<dbReference type="EMBL" id="JAGSVG010000028">
    <property type="protein sequence ID" value="MBR8132420.1"/>
    <property type="molecule type" value="Genomic_DNA"/>
</dbReference>
<accession>A0AA41ECC5</accession>
<dbReference type="AlphaFoldDB" id="A0AA41ECC5"/>
<evidence type="ECO:0000313" key="2">
    <source>
        <dbReference type="Proteomes" id="UP000682266"/>
    </source>
</evidence>
<name>A0AA41ECC5_9BURK</name>
<dbReference type="RefSeq" id="WP_146124479.1">
    <property type="nucleotide sequence ID" value="NZ_CADERF010000002.1"/>
</dbReference>
<organism evidence="1 2">
    <name type="scientific">Burkholderia ambifaria</name>
    <dbReference type="NCBI Taxonomy" id="152480"/>
    <lineage>
        <taxon>Bacteria</taxon>
        <taxon>Pseudomonadati</taxon>
        <taxon>Pseudomonadota</taxon>
        <taxon>Betaproteobacteria</taxon>
        <taxon>Burkholderiales</taxon>
        <taxon>Burkholderiaceae</taxon>
        <taxon>Burkholderia</taxon>
        <taxon>Burkholderia cepacia complex</taxon>
    </lineage>
</organism>
<gene>
    <name evidence="1" type="ORF">KDW93_26220</name>
</gene>
<sequence length="222" mass="24979">MADNDCSAFVFDNENDDVLSSYNNSFSRSSETRWSKGNCVALLSAGNRTPFLGTTDPWGNWLNSGIAITIHRNDDFTLPSVHFCSGNADYNACMEKALLTYYGFRLDDRKRWRLRSYRSKSSFGFGLEQSISNTLDGTIERPDGITVFGVQRHLDTFSDGQKKWWVALYVIRHTSFGYVIISSNPNGGPPLSIPQNSTPESYVQAIPLIDRLVQIVQSVRIK</sequence>
<comment type="caution">
    <text evidence="1">The sequence shown here is derived from an EMBL/GenBank/DDBJ whole genome shotgun (WGS) entry which is preliminary data.</text>
</comment>
<proteinExistence type="predicted"/>